<dbReference type="AlphaFoldDB" id="A0A0F9U3Z1"/>
<proteinExistence type="predicted"/>
<evidence type="ECO:0000313" key="1">
    <source>
        <dbReference type="EMBL" id="KKN48343.1"/>
    </source>
</evidence>
<protein>
    <submittedName>
        <fullName evidence="1">Uncharacterized protein</fullName>
    </submittedName>
</protein>
<comment type="caution">
    <text evidence="1">The sequence shown here is derived from an EMBL/GenBank/DDBJ whole genome shotgun (WGS) entry which is preliminary data.</text>
</comment>
<reference evidence="1" key="1">
    <citation type="journal article" date="2015" name="Nature">
        <title>Complex archaea that bridge the gap between prokaryotes and eukaryotes.</title>
        <authorList>
            <person name="Spang A."/>
            <person name="Saw J.H."/>
            <person name="Jorgensen S.L."/>
            <person name="Zaremba-Niedzwiedzka K."/>
            <person name="Martijn J."/>
            <person name="Lind A.E."/>
            <person name="van Eijk R."/>
            <person name="Schleper C."/>
            <person name="Guy L."/>
            <person name="Ettema T.J."/>
        </authorList>
    </citation>
    <scope>NUCLEOTIDE SEQUENCE</scope>
</reference>
<organism evidence="1">
    <name type="scientific">marine sediment metagenome</name>
    <dbReference type="NCBI Taxonomy" id="412755"/>
    <lineage>
        <taxon>unclassified sequences</taxon>
        <taxon>metagenomes</taxon>
        <taxon>ecological metagenomes</taxon>
    </lineage>
</organism>
<sequence>MPDRTHADKMKSAPPAYDELLASHELLLDALDNLLIYTGGFSGADARGAAIVAQEILTQAKSLQGGK</sequence>
<accession>A0A0F9U3Z1</accession>
<name>A0A0F9U3Z1_9ZZZZ</name>
<dbReference type="EMBL" id="LAZR01001225">
    <property type="protein sequence ID" value="KKN48343.1"/>
    <property type="molecule type" value="Genomic_DNA"/>
</dbReference>
<gene>
    <name evidence="1" type="ORF">LCGC14_0653780</name>
</gene>